<dbReference type="EMBL" id="RSEB01000006">
    <property type="protein sequence ID" value="RRR96816.1"/>
    <property type="molecule type" value="Genomic_DNA"/>
</dbReference>
<dbReference type="AlphaFoldDB" id="A0A426UT13"/>
<name>A0A426UT13_9ACTN</name>
<keyword evidence="3" id="KW-1185">Reference proteome</keyword>
<comment type="caution">
    <text evidence="2">The sequence shown here is derived from an EMBL/GenBank/DDBJ whole genome shotgun (WGS) entry which is preliminary data.</text>
</comment>
<organism evidence="2 3">
    <name type="scientific">Glycomyces terrestris</name>
    <dbReference type="NCBI Taxonomy" id="2493553"/>
    <lineage>
        <taxon>Bacteria</taxon>
        <taxon>Bacillati</taxon>
        <taxon>Actinomycetota</taxon>
        <taxon>Actinomycetes</taxon>
        <taxon>Glycomycetales</taxon>
        <taxon>Glycomycetaceae</taxon>
        <taxon>Glycomyces</taxon>
    </lineage>
</organism>
<dbReference type="OrthoDB" id="3541280at2"/>
<reference evidence="2 3" key="1">
    <citation type="submission" date="2018-12" db="EMBL/GenBank/DDBJ databases">
        <title>Glycomyces sp. YIM 121974 draft genome.</title>
        <authorList>
            <person name="Li Q."/>
        </authorList>
    </citation>
    <scope>NUCLEOTIDE SEQUENCE [LARGE SCALE GENOMIC DNA]</scope>
    <source>
        <strain evidence="2 3">YIM 121974</strain>
    </source>
</reference>
<evidence type="ECO:0000313" key="3">
    <source>
        <dbReference type="Proteomes" id="UP000277256"/>
    </source>
</evidence>
<gene>
    <name evidence="2" type="ORF">EIW28_20425</name>
</gene>
<feature type="region of interest" description="Disordered" evidence="1">
    <location>
        <begin position="41"/>
        <end position="62"/>
    </location>
</feature>
<accession>A0A426UT13</accession>
<evidence type="ECO:0000256" key="1">
    <source>
        <dbReference type="SAM" id="MobiDB-lite"/>
    </source>
</evidence>
<dbReference type="Proteomes" id="UP000277256">
    <property type="component" value="Unassembled WGS sequence"/>
</dbReference>
<proteinExistence type="predicted"/>
<dbReference type="RefSeq" id="WP_125249570.1">
    <property type="nucleotide sequence ID" value="NZ_RSEB01000006.1"/>
</dbReference>
<sequence>MSPRRLLGLVRWYLRELTGESAYDRYLERHRLAHPGAPALPRREFERMRTDRADAHPRTRCC</sequence>
<dbReference type="InterPro" id="IPR007423">
    <property type="entry name" value="Sel_put"/>
</dbReference>
<protein>
    <submittedName>
        <fullName evidence="2">YbdD/YjiX family protein</fullName>
    </submittedName>
</protein>
<evidence type="ECO:0000313" key="2">
    <source>
        <dbReference type="EMBL" id="RRR96816.1"/>
    </source>
</evidence>
<dbReference type="Pfam" id="PF04328">
    <property type="entry name" value="Sel_put"/>
    <property type="match status" value="1"/>
</dbReference>